<gene>
    <name evidence="1" type="ORF">KIL84_012116</name>
</gene>
<evidence type="ECO:0000313" key="1">
    <source>
        <dbReference type="EMBL" id="KAH1178414.1"/>
    </source>
</evidence>
<name>A0A9D3XD98_9SAUR</name>
<dbReference type="EMBL" id="JAHDVG010000474">
    <property type="protein sequence ID" value="KAH1178414.1"/>
    <property type="molecule type" value="Genomic_DNA"/>
</dbReference>
<reference evidence="1" key="1">
    <citation type="submission" date="2021-09" db="EMBL/GenBank/DDBJ databases">
        <title>The genome of Mauremys mutica provides insights into the evolution of semi-aquatic lifestyle.</title>
        <authorList>
            <person name="Gong S."/>
            <person name="Gao Y."/>
        </authorList>
    </citation>
    <scope>NUCLEOTIDE SEQUENCE</scope>
    <source>
        <strain evidence="1">MM-2020</strain>
        <tissue evidence="1">Muscle</tissue>
    </source>
</reference>
<organism evidence="1 2">
    <name type="scientific">Mauremys mutica</name>
    <name type="common">yellowpond turtle</name>
    <dbReference type="NCBI Taxonomy" id="74926"/>
    <lineage>
        <taxon>Eukaryota</taxon>
        <taxon>Metazoa</taxon>
        <taxon>Chordata</taxon>
        <taxon>Craniata</taxon>
        <taxon>Vertebrata</taxon>
        <taxon>Euteleostomi</taxon>
        <taxon>Archelosauria</taxon>
        <taxon>Testudinata</taxon>
        <taxon>Testudines</taxon>
        <taxon>Cryptodira</taxon>
        <taxon>Durocryptodira</taxon>
        <taxon>Testudinoidea</taxon>
        <taxon>Geoemydidae</taxon>
        <taxon>Geoemydinae</taxon>
        <taxon>Mauremys</taxon>
    </lineage>
</organism>
<dbReference type="Proteomes" id="UP000827986">
    <property type="component" value="Unassembled WGS sequence"/>
</dbReference>
<dbReference type="AlphaFoldDB" id="A0A9D3XD98"/>
<protein>
    <submittedName>
        <fullName evidence="1">Uncharacterized protein</fullName>
    </submittedName>
</protein>
<proteinExistence type="predicted"/>
<accession>A0A9D3XD98</accession>
<feature type="non-terminal residue" evidence="1">
    <location>
        <position position="1"/>
    </location>
</feature>
<comment type="caution">
    <text evidence="1">The sequence shown here is derived from an EMBL/GenBank/DDBJ whole genome shotgun (WGS) entry which is preliminary data.</text>
</comment>
<sequence>TVLRLPGNGLRSVGSWEHTQTLDHTIITPNAKAMLERTLKDAIRCHYAENLKRKLDQGKVLEVSSKWDASNHFLPRGSFTRFADWRFVHRAQLNCIPLNRAIRHGNRDKHCRKCSYANETLPHILCGCKQCSGAWRHRYNAI</sequence>
<evidence type="ECO:0000313" key="2">
    <source>
        <dbReference type="Proteomes" id="UP000827986"/>
    </source>
</evidence>
<keyword evidence="2" id="KW-1185">Reference proteome</keyword>